<comment type="similarity">
    <text evidence="6">Belongs to the peptidase M48 family.</text>
</comment>
<dbReference type="KEGG" id="psty:BFS30_04220"/>
<keyword evidence="3 6" id="KW-0378">Hydrolase</keyword>
<keyword evidence="4 6" id="KW-0862">Zinc</keyword>
<evidence type="ECO:0000256" key="1">
    <source>
        <dbReference type="ARBA" id="ARBA00022670"/>
    </source>
</evidence>
<dbReference type="PANTHER" id="PTHR22726:SF1">
    <property type="entry name" value="METALLOENDOPEPTIDASE OMA1, MITOCHONDRIAL"/>
    <property type="match status" value="1"/>
</dbReference>
<dbReference type="RefSeq" id="WP_069378125.1">
    <property type="nucleotide sequence ID" value="NZ_CP017141.1"/>
</dbReference>
<evidence type="ECO:0000313" key="10">
    <source>
        <dbReference type="Proteomes" id="UP000094313"/>
    </source>
</evidence>
<evidence type="ECO:0000256" key="7">
    <source>
        <dbReference type="SAM" id="SignalP"/>
    </source>
</evidence>
<accession>A0A1D7QCZ3</accession>
<dbReference type="GO" id="GO:0016020">
    <property type="term" value="C:membrane"/>
    <property type="evidence" value="ECO:0007669"/>
    <property type="project" value="TreeGrafter"/>
</dbReference>
<evidence type="ECO:0000256" key="6">
    <source>
        <dbReference type="RuleBase" id="RU003983"/>
    </source>
</evidence>
<dbReference type="Proteomes" id="UP000094313">
    <property type="component" value="Chromosome"/>
</dbReference>
<evidence type="ECO:0000259" key="8">
    <source>
        <dbReference type="Pfam" id="PF01435"/>
    </source>
</evidence>
<dbReference type="AlphaFoldDB" id="A0A1D7QCZ3"/>
<keyword evidence="10" id="KW-1185">Reference proteome</keyword>
<dbReference type="CDD" id="cd07331">
    <property type="entry name" value="M48C_Oma1_like"/>
    <property type="match status" value="1"/>
</dbReference>
<dbReference type="InterPro" id="IPR051156">
    <property type="entry name" value="Mito/Outer_Membr_Metalloprot"/>
</dbReference>
<dbReference type="PANTHER" id="PTHR22726">
    <property type="entry name" value="METALLOENDOPEPTIDASE OMA1"/>
    <property type="match status" value="1"/>
</dbReference>
<feature type="signal peptide" evidence="7">
    <location>
        <begin position="1"/>
        <end position="21"/>
    </location>
</feature>
<evidence type="ECO:0000313" key="9">
    <source>
        <dbReference type="EMBL" id="AOM76429.1"/>
    </source>
</evidence>
<keyword evidence="1 6" id="KW-0645">Protease</keyword>
<proteinExistence type="inferred from homology"/>
<organism evidence="9 10">
    <name type="scientific">Pedobacter steynii</name>
    <dbReference type="NCBI Taxonomy" id="430522"/>
    <lineage>
        <taxon>Bacteria</taxon>
        <taxon>Pseudomonadati</taxon>
        <taxon>Bacteroidota</taxon>
        <taxon>Sphingobacteriia</taxon>
        <taxon>Sphingobacteriales</taxon>
        <taxon>Sphingobacteriaceae</taxon>
        <taxon>Pedobacter</taxon>
    </lineage>
</organism>
<evidence type="ECO:0000256" key="5">
    <source>
        <dbReference type="ARBA" id="ARBA00023049"/>
    </source>
</evidence>
<evidence type="ECO:0000256" key="3">
    <source>
        <dbReference type="ARBA" id="ARBA00022801"/>
    </source>
</evidence>
<feature type="chain" id="PRO_5009098442" evidence="7">
    <location>
        <begin position="22"/>
        <end position="276"/>
    </location>
</feature>
<dbReference type="PROSITE" id="PS51257">
    <property type="entry name" value="PROKAR_LIPOPROTEIN"/>
    <property type="match status" value="1"/>
</dbReference>
<dbReference type="GO" id="GO:0006515">
    <property type="term" value="P:protein quality control for misfolded or incompletely synthesized proteins"/>
    <property type="evidence" value="ECO:0007669"/>
    <property type="project" value="TreeGrafter"/>
</dbReference>
<dbReference type="GO" id="GO:0004222">
    <property type="term" value="F:metalloendopeptidase activity"/>
    <property type="evidence" value="ECO:0007669"/>
    <property type="project" value="InterPro"/>
</dbReference>
<dbReference type="OrthoDB" id="9810445at2"/>
<dbReference type="InterPro" id="IPR001915">
    <property type="entry name" value="Peptidase_M48"/>
</dbReference>
<evidence type="ECO:0000256" key="2">
    <source>
        <dbReference type="ARBA" id="ARBA00022723"/>
    </source>
</evidence>
<reference evidence="9 10" key="1">
    <citation type="submission" date="2016-08" db="EMBL/GenBank/DDBJ databases">
        <authorList>
            <person name="Seilhamer J.J."/>
        </authorList>
    </citation>
    <scope>NUCLEOTIDE SEQUENCE [LARGE SCALE GENOMIC DNA]</scope>
    <source>
        <strain evidence="9 10">DX4</strain>
    </source>
</reference>
<dbReference type="Pfam" id="PF01435">
    <property type="entry name" value="Peptidase_M48"/>
    <property type="match status" value="1"/>
</dbReference>
<name>A0A1D7QCZ3_9SPHI</name>
<sequence>MKALNLTVIAAAAMFSISSCSTVPLTGRSRLSLISESEMRGAASLEYSKFIKSPSTKVLNNADAQRVKRVGQRIQAAITKYMNANGYASQIQGFAWEFNLIDSKEVNAWCMPGGKVAVYTGLLPVAKDDAGLATVMGHEIAHAIAQHSSERASQAALAQAGGGILSAATGGKSSGTQELISQAYGLGAQGFVLLPNSRKQELEADNLGLTFMAIAGYDPATAVSFWQRMAAASRGSQKPAEFFSTHPADETRIAQIQRLLPQAQKYYNSTTGKPIR</sequence>
<comment type="cofactor">
    <cofactor evidence="6">
        <name>Zn(2+)</name>
        <dbReference type="ChEBI" id="CHEBI:29105"/>
    </cofactor>
    <text evidence="6">Binds 1 zinc ion per subunit.</text>
</comment>
<protein>
    <submittedName>
        <fullName evidence="9">Peptidase M48</fullName>
    </submittedName>
</protein>
<dbReference type="GO" id="GO:0046872">
    <property type="term" value="F:metal ion binding"/>
    <property type="evidence" value="ECO:0007669"/>
    <property type="project" value="UniProtKB-KW"/>
</dbReference>
<evidence type="ECO:0000256" key="4">
    <source>
        <dbReference type="ARBA" id="ARBA00022833"/>
    </source>
</evidence>
<gene>
    <name evidence="9" type="ORF">BFS30_04220</name>
</gene>
<dbReference type="Gene3D" id="3.30.2010.10">
    <property type="entry name" value="Metalloproteases ('zincins'), catalytic domain"/>
    <property type="match status" value="1"/>
</dbReference>
<keyword evidence="7" id="KW-0732">Signal</keyword>
<feature type="domain" description="Peptidase M48" evidence="8">
    <location>
        <begin position="73"/>
        <end position="258"/>
    </location>
</feature>
<dbReference type="EMBL" id="CP017141">
    <property type="protein sequence ID" value="AOM76429.1"/>
    <property type="molecule type" value="Genomic_DNA"/>
</dbReference>
<keyword evidence="2" id="KW-0479">Metal-binding</keyword>
<keyword evidence="5 6" id="KW-0482">Metalloprotease</keyword>